<protein>
    <submittedName>
        <fullName evidence="2">Uncharacterized protein</fullName>
    </submittedName>
</protein>
<sequence>MGRIFRQPAYRASLADYDPPQIRSCVFRPPVESYITHPRFARRYDFEEKLSPDVTESQEKLSPDVRESSTSNLGKQLQSSSKMRFLTKRKAFKKKKTMLVKPPSP</sequence>
<dbReference type="Proteomes" id="UP000694251">
    <property type="component" value="Chromosome 11"/>
</dbReference>
<evidence type="ECO:0000256" key="1">
    <source>
        <dbReference type="SAM" id="MobiDB-lite"/>
    </source>
</evidence>
<feature type="compositionally biased region" description="Basic and acidic residues" evidence="1">
    <location>
        <begin position="50"/>
        <end position="67"/>
    </location>
</feature>
<evidence type="ECO:0000313" key="3">
    <source>
        <dbReference type="Proteomes" id="UP000694251"/>
    </source>
</evidence>
<feature type="region of interest" description="Disordered" evidence="1">
    <location>
        <begin position="50"/>
        <end position="80"/>
    </location>
</feature>
<accession>A0A8T1Z4E6</accession>
<proteinExistence type="predicted"/>
<name>A0A8T1Z4E6_ARASU</name>
<organism evidence="2 3">
    <name type="scientific">Arabidopsis suecica</name>
    <name type="common">Swedish thale-cress</name>
    <name type="synonym">Cardaminopsis suecica</name>
    <dbReference type="NCBI Taxonomy" id="45249"/>
    <lineage>
        <taxon>Eukaryota</taxon>
        <taxon>Viridiplantae</taxon>
        <taxon>Streptophyta</taxon>
        <taxon>Embryophyta</taxon>
        <taxon>Tracheophyta</taxon>
        <taxon>Spermatophyta</taxon>
        <taxon>Magnoliopsida</taxon>
        <taxon>eudicotyledons</taxon>
        <taxon>Gunneridae</taxon>
        <taxon>Pentapetalae</taxon>
        <taxon>rosids</taxon>
        <taxon>malvids</taxon>
        <taxon>Brassicales</taxon>
        <taxon>Brassicaceae</taxon>
        <taxon>Camelineae</taxon>
        <taxon>Arabidopsis</taxon>
    </lineage>
</organism>
<feature type="compositionally biased region" description="Polar residues" evidence="1">
    <location>
        <begin position="68"/>
        <end position="80"/>
    </location>
</feature>
<gene>
    <name evidence="2" type="ORF">ISN44_As11g000620</name>
</gene>
<evidence type="ECO:0000313" key="2">
    <source>
        <dbReference type="EMBL" id="KAG7553739.1"/>
    </source>
</evidence>
<comment type="caution">
    <text evidence="2">The sequence shown here is derived from an EMBL/GenBank/DDBJ whole genome shotgun (WGS) entry which is preliminary data.</text>
</comment>
<keyword evidence="3" id="KW-1185">Reference proteome</keyword>
<dbReference type="EMBL" id="JAEFBJ010000011">
    <property type="protein sequence ID" value="KAG7553739.1"/>
    <property type="molecule type" value="Genomic_DNA"/>
</dbReference>
<dbReference type="AlphaFoldDB" id="A0A8T1Z4E6"/>
<reference evidence="2 3" key="1">
    <citation type="submission" date="2020-12" db="EMBL/GenBank/DDBJ databases">
        <title>Concerted genomic and epigenomic changes stabilize Arabidopsis allopolyploids.</title>
        <authorList>
            <person name="Chen Z."/>
        </authorList>
    </citation>
    <scope>NUCLEOTIDE SEQUENCE [LARGE SCALE GENOMIC DNA]</scope>
    <source>
        <strain evidence="2">As9502</strain>
        <tissue evidence="2">Leaf</tissue>
    </source>
</reference>